<evidence type="ECO:0000256" key="2">
    <source>
        <dbReference type="ARBA" id="ARBA00022679"/>
    </source>
</evidence>
<dbReference type="PANTHER" id="PTHR10545">
    <property type="entry name" value="DIAMINE N-ACETYLTRANSFERASE"/>
    <property type="match status" value="1"/>
</dbReference>
<evidence type="ECO:0000313" key="6">
    <source>
        <dbReference type="Proteomes" id="UP000614811"/>
    </source>
</evidence>
<dbReference type="SUPFAM" id="SSF55729">
    <property type="entry name" value="Acyl-CoA N-acyltransferases (Nat)"/>
    <property type="match status" value="1"/>
</dbReference>
<feature type="domain" description="N-acetyltransferase" evidence="4">
    <location>
        <begin position="8"/>
        <end position="163"/>
    </location>
</feature>
<accession>A0A918S3Z8</accession>
<dbReference type="Pfam" id="PF00583">
    <property type="entry name" value="Acetyltransf_1"/>
    <property type="match status" value="1"/>
</dbReference>
<reference evidence="5" key="2">
    <citation type="submission" date="2020-09" db="EMBL/GenBank/DDBJ databases">
        <authorList>
            <person name="Sun Q."/>
            <person name="Kim S."/>
        </authorList>
    </citation>
    <scope>NUCLEOTIDE SEQUENCE</scope>
    <source>
        <strain evidence="5">KCTC 12711</strain>
    </source>
</reference>
<sequence length="165" mass="18340">MENPVSHLTIRPAEPSDISQILKFVHELAVYEKEPNAVEATESDMHAALFGKHANVFGLIAELDAQPVGFAVYFFNFSTWLGRNGIYLEDLYVRPETRGLGVGKALLQELAKIAVARGCGRVEWSVLNWNEPAIQFYRSIGAVPQDEWTVYRLTGNALQQFAAGS</sequence>
<reference evidence="5" key="1">
    <citation type="journal article" date="2014" name="Int. J. Syst. Evol. Microbiol.">
        <title>Complete genome sequence of Corynebacterium casei LMG S-19264T (=DSM 44701T), isolated from a smear-ripened cheese.</title>
        <authorList>
            <consortium name="US DOE Joint Genome Institute (JGI-PGF)"/>
            <person name="Walter F."/>
            <person name="Albersmeier A."/>
            <person name="Kalinowski J."/>
            <person name="Ruckert C."/>
        </authorList>
    </citation>
    <scope>NUCLEOTIDE SEQUENCE</scope>
    <source>
        <strain evidence="5">KCTC 12711</strain>
    </source>
</reference>
<name>A0A918S3Z8_9GAMM</name>
<keyword evidence="3" id="KW-0012">Acyltransferase</keyword>
<dbReference type="FunFam" id="3.40.630.30:FF:000064">
    <property type="entry name" value="GNAT family acetyltransferase"/>
    <property type="match status" value="1"/>
</dbReference>
<dbReference type="AlphaFoldDB" id="A0A918S3Z8"/>
<keyword evidence="6" id="KW-1185">Reference proteome</keyword>
<dbReference type="PIRSF" id="PIRSF037663">
    <property type="entry name" value="Acetyltransf_GNAT_prd"/>
    <property type="match status" value="1"/>
</dbReference>
<dbReference type="InterPro" id="IPR017255">
    <property type="entry name" value="AcTrfase_GNAT_prd"/>
</dbReference>
<dbReference type="InterPro" id="IPR051016">
    <property type="entry name" value="Diverse_Substrate_AcTransf"/>
</dbReference>
<evidence type="ECO:0000256" key="3">
    <source>
        <dbReference type="ARBA" id="ARBA00023315"/>
    </source>
</evidence>
<evidence type="ECO:0000313" key="5">
    <source>
        <dbReference type="EMBL" id="GHA21769.1"/>
    </source>
</evidence>
<evidence type="ECO:0000259" key="4">
    <source>
        <dbReference type="PROSITE" id="PS51186"/>
    </source>
</evidence>
<gene>
    <name evidence="5" type="ORF">GCM10008090_34610</name>
</gene>
<comment type="caution">
    <text evidence="5">The sequence shown here is derived from an EMBL/GenBank/DDBJ whole genome shotgun (WGS) entry which is preliminary data.</text>
</comment>
<dbReference type="InterPro" id="IPR016181">
    <property type="entry name" value="Acyl_CoA_acyltransferase"/>
</dbReference>
<comment type="similarity">
    <text evidence="1">Belongs to the acetyltransferase family.</text>
</comment>
<evidence type="ECO:0000256" key="1">
    <source>
        <dbReference type="ARBA" id="ARBA00008694"/>
    </source>
</evidence>
<proteinExistence type="inferred from homology"/>
<dbReference type="PANTHER" id="PTHR10545:SF29">
    <property type="entry name" value="GH14572P-RELATED"/>
    <property type="match status" value="1"/>
</dbReference>
<dbReference type="EMBL" id="BMXA01000010">
    <property type="protein sequence ID" value="GHA21769.1"/>
    <property type="molecule type" value="Genomic_DNA"/>
</dbReference>
<dbReference type="InterPro" id="IPR000182">
    <property type="entry name" value="GNAT_dom"/>
</dbReference>
<protein>
    <submittedName>
        <fullName evidence="5">GCN5 family N-acetyltransferase</fullName>
    </submittedName>
</protein>
<dbReference type="Proteomes" id="UP000614811">
    <property type="component" value="Unassembled WGS sequence"/>
</dbReference>
<dbReference type="PROSITE" id="PS51186">
    <property type="entry name" value="GNAT"/>
    <property type="match status" value="1"/>
</dbReference>
<dbReference type="CDD" id="cd04301">
    <property type="entry name" value="NAT_SF"/>
    <property type="match status" value="1"/>
</dbReference>
<dbReference type="Gene3D" id="3.40.630.30">
    <property type="match status" value="1"/>
</dbReference>
<organism evidence="5 6">
    <name type="scientific">Arenicella chitinivorans</name>
    <dbReference type="NCBI Taxonomy" id="1329800"/>
    <lineage>
        <taxon>Bacteria</taxon>
        <taxon>Pseudomonadati</taxon>
        <taxon>Pseudomonadota</taxon>
        <taxon>Gammaproteobacteria</taxon>
        <taxon>Arenicellales</taxon>
        <taxon>Arenicellaceae</taxon>
        <taxon>Arenicella</taxon>
    </lineage>
</organism>
<keyword evidence="2" id="KW-0808">Transferase</keyword>
<dbReference type="GO" id="GO:0008080">
    <property type="term" value="F:N-acetyltransferase activity"/>
    <property type="evidence" value="ECO:0007669"/>
    <property type="project" value="TreeGrafter"/>
</dbReference>